<evidence type="ECO:0000259" key="2">
    <source>
        <dbReference type="PROSITE" id="PS50112"/>
    </source>
</evidence>
<dbReference type="InterPro" id="IPR000014">
    <property type="entry name" value="PAS"/>
</dbReference>
<dbReference type="CDD" id="cd00130">
    <property type="entry name" value="PAS"/>
    <property type="match status" value="2"/>
</dbReference>
<feature type="domain" description="PAC" evidence="3">
    <location>
        <begin position="449"/>
        <end position="502"/>
    </location>
</feature>
<keyword evidence="1" id="KW-0175">Coiled coil</keyword>
<feature type="coiled-coil region" evidence="1">
    <location>
        <begin position="493"/>
        <end position="524"/>
    </location>
</feature>
<dbReference type="SMART" id="SM00091">
    <property type="entry name" value="PAS"/>
    <property type="match status" value="2"/>
</dbReference>
<dbReference type="InterPro" id="IPR035965">
    <property type="entry name" value="PAS-like_dom_sf"/>
</dbReference>
<dbReference type="InterPro" id="IPR052155">
    <property type="entry name" value="Biofilm_reg_signaling"/>
</dbReference>
<dbReference type="EMBL" id="CP018799">
    <property type="protein sequence ID" value="ATX78676.1"/>
    <property type="molecule type" value="Genomic_DNA"/>
</dbReference>
<reference evidence="4 5" key="1">
    <citation type="submission" date="2016-12" db="EMBL/GenBank/DDBJ databases">
        <title>Isolation and genomic insights into novel planktonic Zetaproteobacteria from stratified waters of the Chesapeake Bay.</title>
        <authorList>
            <person name="McAllister S.M."/>
            <person name="Kato S."/>
            <person name="Chan C.S."/>
            <person name="Chiu B.K."/>
            <person name="Field E.K."/>
        </authorList>
    </citation>
    <scope>NUCLEOTIDE SEQUENCE [LARGE SCALE GENOMIC DNA]</scope>
    <source>
        <strain evidence="4 5">CP-5</strain>
    </source>
</reference>
<feature type="domain" description="PAS" evidence="2">
    <location>
        <begin position="221"/>
        <end position="291"/>
    </location>
</feature>
<sequence>MSEQEKQLSAQEVEQLQARAKKLAMEKSYFQLVMQMITRISETPGLENVIDSMLLNTMNVLGGSNLQLYYKIDEQLYYADVMGKKKQLVGYPDEVIARVYKTGREEEIEGGFEDTQLKTAEFTKAYTWVYPLKISSEVIAVFRMKNLHIDMRQLYEQLPAFFNFAALVLKNEILGQSRLQKINLQLEAEVATRKQTEKELRIAKDHLEAAVEERTAELREKSEELDLFFTSTLDLLCIADTDGYFRKLNPEWEKALGYPLDELIGRRFLDLIHPDDLESTLQAIAALSDQNPLLNFTNRYLHKDGTYRWLEWRSYPVASTIYASARDITERMKMEAELAERSAELKEINMQLSHELEERKAFIEKLAQSEKEYYALVHQLQVAVVVHDPDSSIHIYNDLACELLGLTPEQLEGKTAYDPEWHFFDEQGTPLKPDQYPVNRALVSKEAVRDLVVGVQRPASNDQIWVLSHANPIMSSGGEIVQVVVTFIDITDKVKSEEEIRRFNTELEQLVEERTEKLTETNKRLEGFNEIMAEREMRVVEIKQEVNLLSQQLGREMPYKEIWNALQEK</sequence>
<dbReference type="AlphaFoldDB" id="A0A2K8L354"/>
<organism evidence="4 5">
    <name type="scientific">Mariprofundus aestuarium</name>
    <dbReference type="NCBI Taxonomy" id="1921086"/>
    <lineage>
        <taxon>Bacteria</taxon>
        <taxon>Pseudomonadati</taxon>
        <taxon>Pseudomonadota</taxon>
        <taxon>Candidatius Mariprofundia</taxon>
        <taxon>Mariprofundales</taxon>
        <taxon>Mariprofundaceae</taxon>
        <taxon>Mariprofundus</taxon>
    </lineage>
</organism>
<evidence type="ECO:0000313" key="5">
    <source>
        <dbReference type="Proteomes" id="UP000231701"/>
    </source>
</evidence>
<dbReference type="InterPro" id="IPR013655">
    <property type="entry name" value="PAS_fold_3"/>
</dbReference>
<feature type="domain" description="PAS" evidence="2">
    <location>
        <begin position="369"/>
        <end position="415"/>
    </location>
</feature>
<gene>
    <name evidence="4" type="ORF">Ga0123461_0224</name>
</gene>
<dbReference type="InterPro" id="IPR000700">
    <property type="entry name" value="PAS-assoc_C"/>
</dbReference>
<dbReference type="Pfam" id="PF00989">
    <property type="entry name" value="PAS"/>
    <property type="match status" value="1"/>
</dbReference>
<dbReference type="RefSeq" id="WP_157819190.1">
    <property type="nucleotide sequence ID" value="NZ_CP018799.1"/>
</dbReference>
<dbReference type="InterPro" id="IPR013767">
    <property type="entry name" value="PAS_fold"/>
</dbReference>
<name>A0A2K8L354_MARES</name>
<dbReference type="GO" id="GO:0006355">
    <property type="term" value="P:regulation of DNA-templated transcription"/>
    <property type="evidence" value="ECO:0007669"/>
    <property type="project" value="InterPro"/>
</dbReference>
<dbReference type="PROSITE" id="PS50112">
    <property type="entry name" value="PAS"/>
    <property type="match status" value="2"/>
</dbReference>
<dbReference type="InterPro" id="IPR001610">
    <property type="entry name" value="PAC"/>
</dbReference>
<dbReference type="SMART" id="SM00086">
    <property type="entry name" value="PAC"/>
    <property type="match status" value="2"/>
</dbReference>
<evidence type="ECO:0000256" key="1">
    <source>
        <dbReference type="SAM" id="Coils"/>
    </source>
</evidence>
<dbReference type="PROSITE" id="PS50113">
    <property type="entry name" value="PAC"/>
    <property type="match status" value="1"/>
</dbReference>
<dbReference type="Pfam" id="PF08447">
    <property type="entry name" value="PAS_3"/>
    <property type="match status" value="1"/>
</dbReference>
<dbReference type="PANTHER" id="PTHR44757">
    <property type="entry name" value="DIGUANYLATE CYCLASE DGCP"/>
    <property type="match status" value="1"/>
</dbReference>
<evidence type="ECO:0000313" key="4">
    <source>
        <dbReference type="EMBL" id="ATX78676.1"/>
    </source>
</evidence>
<dbReference type="PANTHER" id="PTHR44757:SF2">
    <property type="entry name" value="BIOFILM ARCHITECTURE MAINTENANCE PROTEIN MBAA"/>
    <property type="match status" value="1"/>
</dbReference>
<dbReference type="NCBIfam" id="TIGR00229">
    <property type="entry name" value="sensory_box"/>
    <property type="match status" value="2"/>
</dbReference>
<accession>A0A2K8L354</accession>
<dbReference type="KEGG" id="maes:Ga0123461_0224"/>
<dbReference type="SUPFAM" id="SSF55785">
    <property type="entry name" value="PYP-like sensor domain (PAS domain)"/>
    <property type="match status" value="2"/>
</dbReference>
<proteinExistence type="predicted"/>
<keyword evidence="5" id="KW-1185">Reference proteome</keyword>
<dbReference type="Proteomes" id="UP000231701">
    <property type="component" value="Chromosome"/>
</dbReference>
<dbReference type="OrthoDB" id="5288098at2"/>
<feature type="coiled-coil region" evidence="1">
    <location>
        <begin position="179"/>
        <end position="224"/>
    </location>
</feature>
<protein>
    <submittedName>
        <fullName evidence="4">PAS domain S-box-containing protein</fullName>
    </submittedName>
</protein>
<evidence type="ECO:0000259" key="3">
    <source>
        <dbReference type="PROSITE" id="PS50113"/>
    </source>
</evidence>
<dbReference type="Gene3D" id="3.30.450.20">
    <property type="entry name" value="PAS domain"/>
    <property type="match status" value="2"/>
</dbReference>